<dbReference type="OrthoDB" id="5242876at2"/>
<accession>A0A0N8VZR9</accession>
<protein>
    <recommendedName>
        <fullName evidence="3">N-acetyltransferase domain-containing protein</fullName>
    </recommendedName>
</protein>
<dbReference type="Proteomes" id="UP000050517">
    <property type="component" value="Unassembled WGS sequence"/>
</dbReference>
<organism evidence="1 2">
    <name type="scientific">Corynebacterium oculi</name>
    <dbReference type="NCBI Taxonomy" id="1544416"/>
    <lineage>
        <taxon>Bacteria</taxon>
        <taxon>Bacillati</taxon>
        <taxon>Actinomycetota</taxon>
        <taxon>Actinomycetes</taxon>
        <taxon>Mycobacteriales</taxon>
        <taxon>Corynebacteriaceae</taxon>
        <taxon>Corynebacterium</taxon>
    </lineage>
</organism>
<reference evidence="1 2" key="1">
    <citation type="submission" date="2015-10" db="EMBL/GenBank/DDBJ databases">
        <title>Corynebacteirum lowii and Corynebacterium oculi species nova, derived from human clinical disease and and emended description of Corynebacterium mastiditis.</title>
        <authorList>
            <person name="Bernard K."/>
            <person name="Pacheco A.L."/>
            <person name="Mcdougall C."/>
            <person name="Burtx T."/>
            <person name="Weibe D."/>
            <person name="Tyler S."/>
            <person name="Olson A.B."/>
            <person name="Cnockaert M."/>
            <person name="Eguchi H."/>
            <person name="Kuwahara T."/>
            <person name="Nakayama-Imaohji H."/>
            <person name="Boudewijins M."/>
            <person name="Van Hoecke F."/>
            <person name="Bernier A.-M."/>
            <person name="Vandamme P."/>
        </authorList>
    </citation>
    <scope>NUCLEOTIDE SEQUENCE [LARGE SCALE GENOMIC DNA]</scope>
    <source>
        <strain evidence="1 2">NML 130210</strain>
    </source>
</reference>
<dbReference type="STRING" id="1544416.Cocul_01477"/>
<evidence type="ECO:0008006" key="3">
    <source>
        <dbReference type="Google" id="ProtNLM"/>
    </source>
</evidence>
<dbReference type="PATRIC" id="fig|1544416.3.peg.1481"/>
<evidence type="ECO:0000313" key="2">
    <source>
        <dbReference type="Proteomes" id="UP000050517"/>
    </source>
</evidence>
<name>A0A0N8VZR9_9CORY</name>
<dbReference type="RefSeq" id="WP_055122561.1">
    <property type="nucleotide sequence ID" value="NZ_LKST01000002.1"/>
</dbReference>
<gene>
    <name evidence="1" type="ORF">Cocul_01477</name>
</gene>
<comment type="caution">
    <text evidence="1">The sequence shown here is derived from an EMBL/GenBank/DDBJ whole genome shotgun (WGS) entry which is preliminary data.</text>
</comment>
<dbReference type="EMBL" id="LKST01000002">
    <property type="protein sequence ID" value="KQB84666.1"/>
    <property type="molecule type" value="Genomic_DNA"/>
</dbReference>
<proteinExistence type="predicted"/>
<evidence type="ECO:0000313" key="1">
    <source>
        <dbReference type="EMBL" id="KQB84666.1"/>
    </source>
</evidence>
<dbReference type="AlphaFoldDB" id="A0A0N8VZR9"/>
<sequence length="203" mass="22105">MSAELHRITQDSFAFLLPKAVRSVFWEVEPESAARVRERGEERFEKEAWLSSVLLDSPGCGFYLWDECPLATLFYCSPAQAPGATQLPTAPVSADAMLMTSLHMAPGWEGTGMEAVLIDAAIMDLVVEGTAPAVEAFGLRAAEAAEPLLSQVEEMGIIGVEALEAAGFRVVKEHPVFPRLRLELPPERELLVAWEAQPVRASA</sequence>
<keyword evidence="2" id="KW-1185">Reference proteome</keyword>